<dbReference type="NCBIfam" id="TIGR03139">
    <property type="entry name" value="QueF-II"/>
    <property type="match status" value="1"/>
</dbReference>
<comment type="similarity">
    <text evidence="5">Belongs to the GTP cyclohydrolase I family. QueF type 1 subfamily.</text>
</comment>
<dbReference type="Proteomes" id="UP000623250">
    <property type="component" value="Unassembled WGS sequence"/>
</dbReference>
<dbReference type="GO" id="GO:0005737">
    <property type="term" value="C:cytoplasm"/>
    <property type="evidence" value="ECO:0007669"/>
    <property type="project" value="UniProtKB-SubCell"/>
</dbReference>
<feature type="active site" description="Proton donor" evidence="5">
    <location>
        <position position="58"/>
    </location>
</feature>
<dbReference type="HAMAP" id="MF_00818">
    <property type="entry name" value="QueF_type1"/>
    <property type="match status" value="1"/>
</dbReference>
<evidence type="ECO:0000313" key="6">
    <source>
        <dbReference type="EMBL" id="MBJ7543083.1"/>
    </source>
</evidence>
<keyword evidence="2 5" id="KW-0671">Queuosine biosynthesis</keyword>
<comment type="catalytic activity">
    <reaction evidence="5">
        <text>7-aminomethyl-7-carbaguanine + 2 NADP(+) = 7-cyano-7-carbaguanine + 2 NADPH + 3 H(+)</text>
        <dbReference type="Rhea" id="RHEA:13409"/>
        <dbReference type="ChEBI" id="CHEBI:15378"/>
        <dbReference type="ChEBI" id="CHEBI:45075"/>
        <dbReference type="ChEBI" id="CHEBI:57783"/>
        <dbReference type="ChEBI" id="CHEBI:58349"/>
        <dbReference type="ChEBI" id="CHEBI:58703"/>
        <dbReference type="EC" id="1.7.1.13"/>
    </reaction>
</comment>
<dbReference type="EMBL" id="JAEMUK010000011">
    <property type="protein sequence ID" value="MBJ7543083.1"/>
    <property type="molecule type" value="Genomic_DNA"/>
</dbReference>
<dbReference type="Pfam" id="PF14489">
    <property type="entry name" value="QueF"/>
    <property type="match status" value="1"/>
</dbReference>
<dbReference type="InterPro" id="IPR016856">
    <property type="entry name" value="QueF_type1"/>
</dbReference>
<name>A0A8I1GEJ5_9HYPH</name>
<dbReference type="RefSeq" id="WP_037234739.1">
    <property type="nucleotide sequence ID" value="NZ_JAEMUK010000011.1"/>
</dbReference>
<keyword evidence="4 5" id="KW-0560">Oxidoreductase</keyword>
<organism evidence="6 7">
    <name type="scientific">Rhodomicrobium udaipurense</name>
    <dbReference type="NCBI Taxonomy" id="1202716"/>
    <lineage>
        <taxon>Bacteria</taxon>
        <taxon>Pseudomonadati</taxon>
        <taxon>Pseudomonadota</taxon>
        <taxon>Alphaproteobacteria</taxon>
        <taxon>Hyphomicrobiales</taxon>
        <taxon>Hyphomicrobiaceae</taxon>
        <taxon>Rhodomicrobium</taxon>
    </lineage>
</organism>
<dbReference type="EC" id="1.7.1.13" evidence="5"/>
<dbReference type="UniPathway" id="UPA00392"/>
<protein>
    <recommendedName>
        <fullName evidence="5">NADPH-dependent 7-cyano-7-deazaguanine reductase</fullName>
        <ecNumber evidence="5">1.7.1.13</ecNumber>
    </recommendedName>
    <alternativeName>
        <fullName evidence="5">7-cyano-7-carbaguanine reductase</fullName>
    </alternativeName>
    <alternativeName>
        <fullName evidence="5">NADPH-dependent nitrile oxidoreductase</fullName>
    </alternativeName>
    <alternativeName>
        <fullName evidence="5">PreQ(0) reductase</fullName>
    </alternativeName>
</protein>
<dbReference type="AlphaFoldDB" id="A0A8I1GEJ5"/>
<evidence type="ECO:0000256" key="4">
    <source>
        <dbReference type="ARBA" id="ARBA00023002"/>
    </source>
</evidence>
<comment type="function">
    <text evidence="5">Catalyzes the NADPH-dependent reduction of 7-cyano-7-deazaguanine (preQ0) to 7-aminomethyl-7-deazaguanine (preQ1).</text>
</comment>
<feature type="binding site" evidence="5">
    <location>
        <begin position="92"/>
        <end position="93"/>
    </location>
    <ligand>
        <name>substrate</name>
    </ligand>
</feature>
<proteinExistence type="inferred from homology"/>
<feature type="active site" description="Thioimide intermediate" evidence="5">
    <location>
        <position position="51"/>
    </location>
</feature>
<dbReference type="Gene3D" id="3.30.1130.10">
    <property type="match status" value="1"/>
</dbReference>
<dbReference type="PANTHER" id="PTHR34354:SF1">
    <property type="entry name" value="NADPH-DEPENDENT 7-CYANO-7-DEAZAGUANINE REDUCTASE"/>
    <property type="match status" value="1"/>
</dbReference>
<dbReference type="SUPFAM" id="SSF55620">
    <property type="entry name" value="Tetrahydrobiopterin biosynthesis enzymes-like"/>
    <property type="match status" value="1"/>
</dbReference>
<dbReference type="InterPro" id="IPR029500">
    <property type="entry name" value="QueF"/>
</dbReference>
<dbReference type="GO" id="GO:0033739">
    <property type="term" value="F:preQ1 synthase activity"/>
    <property type="evidence" value="ECO:0007669"/>
    <property type="project" value="UniProtKB-UniRule"/>
</dbReference>
<evidence type="ECO:0000256" key="5">
    <source>
        <dbReference type="HAMAP-Rule" id="MF_00818"/>
    </source>
</evidence>
<dbReference type="InterPro" id="IPR050084">
    <property type="entry name" value="NADPH_dep_7-cyano-7-deazaG_red"/>
</dbReference>
<gene>
    <name evidence="5 6" type="primary">queF</name>
    <name evidence="6" type="ORF">JDN41_05870</name>
</gene>
<evidence type="ECO:0000256" key="3">
    <source>
        <dbReference type="ARBA" id="ARBA00022857"/>
    </source>
</evidence>
<feature type="binding site" evidence="5">
    <location>
        <begin position="73"/>
        <end position="75"/>
    </location>
    <ligand>
        <name>substrate</name>
    </ligand>
</feature>
<comment type="subcellular location">
    <subcellularLocation>
        <location evidence="5">Cytoplasm</location>
    </subcellularLocation>
</comment>
<evidence type="ECO:0000256" key="2">
    <source>
        <dbReference type="ARBA" id="ARBA00022785"/>
    </source>
</evidence>
<dbReference type="GO" id="GO:0008616">
    <property type="term" value="P:tRNA queuosine(34) biosynthetic process"/>
    <property type="evidence" value="ECO:0007669"/>
    <property type="project" value="UniProtKB-UniRule"/>
</dbReference>
<keyword evidence="1 5" id="KW-0963">Cytoplasm</keyword>
<keyword evidence="3 5" id="KW-0521">NADP</keyword>
<evidence type="ECO:0000313" key="7">
    <source>
        <dbReference type="Proteomes" id="UP000623250"/>
    </source>
</evidence>
<accession>A0A8I1GEJ5</accession>
<evidence type="ECO:0000256" key="1">
    <source>
        <dbReference type="ARBA" id="ARBA00022490"/>
    </source>
</evidence>
<dbReference type="PIRSF" id="PIRSF027377">
    <property type="entry name" value="Nitrile_oxidored_QueF"/>
    <property type="match status" value="1"/>
</dbReference>
<reference evidence="6 7" key="1">
    <citation type="submission" date="2020-12" db="EMBL/GenBank/DDBJ databases">
        <title>Revised draft genomes of Rhodomicrobium vannielii ATCC 17100 and Rhodomicrobium udaipurense JA643.</title>
        <authorList>
            <person name="Conners E.M."/>
            <person name="Davenport E.J."/>
            <person name="Bose A."/>
        </authorList>
    </citation>
    <scope>NUCLEOTIDE SEQUENCE [LARGE SCALE GENOMIC DNA]</scope>
    <source>
        <strain evidence="6 7">JA643</strain>
    </source>
</reference>
<keyword evidence="7" id="KW-1185">Reference proteome</keyword>
<comment type="caution">
    <text evidence="6">The sequence shown here is derived from an EMBL/GenBank/DDBJ whole genome shotgun (WGS) entry which is preliminary data.</text>
</comment>
<dbReference type="PANTHER" id="PTHR34354">
    <property type="entry name" value="NADPH-DEPENDENT 7-CYANO-7-DEAZAGUANINE REDUCTASE"/>
    <property type="match status" value="1"/>
</dbReference>
<comment type="pathway">
    <text evidence="5">tRNA modification; tRNA-queuosine biosynthesis.</text>
</comment>
<sequence length="153" mass="16817">MNDPTVHLTQLGQRADLPASPDAAALETVPNPHTGSLYVVRFTAPEFTSLCPVTGQPDFAHIVIDYVPRDLLVESKSLKLYLGAFRNHGAFHEDCTVAIGKRLDATLNPHWLRIGGYWYPRGGMPIDVFFAVGDLPHGLWVPEQGVAPYRGRG</sequence>
<dbReference type="InterPro" id="IPR043133">
    <property type="entry name" value="GTP-CH-I_C/QueF"/>
</dbReference>